<accession>A0A837NHS6</accession>
<proteinExistence type="predicted"/>
<dbReference type="Pfam" id="PF19942">
    <property type="entry name" value="DUF6404"/>
    <property type="match status" value="1"/>
</dbReference>
<organism evidence="2 3">
    <name type="scientific">Idiomarina zobellii</name>
    <dbReference type="NCBI Taxonomy" id="86103"/>
    <lineage>
        <taxon>Bacteria</taxon>
        <taxon>Pseudomonadati</taxon>
        <taxon>Pseudomonadota</taxon>
        <taxon>Gammaproteobacteria</taxon>
        <taxon>Alteromonadales</taxon>
        <taxon>Idiomarinaceae</taxon>
        <taxon>Idiomarina</taxon>
    </lineage>
</organism>
<evidence type="ECO:0000313" key="3">
    <source>
        <dbReference type="Proteomes" id="UP000053030"/>
    </source>
</evidence>
<keyword evidence="1" id="KW-0812">Transmembrane</keyword>
<comment type="caution">
    <text evidence="2">The sequence shown here is derived from an EMBL/GenBank/DDBJ whole genome shotgun (WGS) entry which is preliminary data.</text>
</comment>
<dbReference type="RefSeq" id="WP_053953151.1">
    <property type="nucleotide sequence ID" value="NZ_FNCB01000003.1"/>
</dbReference>
<reference evidence="2 3" key="1">
    <citation type="submission" date="2015-08" db="EMBL/GenBank/DDBJ databases">
        <title>Genome sequencing and assembly of the deep-sea bacterium Idiomarina zobellii.</title>
        <authorList>
            <person name="Mithoefer S.D."/>
            <person name="Rheaume B.A."/>
            <person name="MacLea K.S."/>
        </authorList>
    </citation>
    <scope>NUCLEOTIDE SEQUENCE [LARGE SCALE GENOMIC DNA]</scope>
    <source>
        <strain evidence="2 3">KMM 231</strain>
    </source>
</reference>
<dbReference type="OrthoDB" id="7870117at2"/>
<dbReference type="Proteomes" id="UP000053030">
    <property type="component" value="Unassembled WGS sequence"/>
</dbReference>
<keyword evidence="1" id="KW-0472">Membrane</keyword>
<evidence type="ECO:0000256" key="1">
    <source>
        <dbReference type="SAM" id="Phobius"/>
    </source>
</evidence>
<feature type="transmembrane region" description="Helical" evidence="1">
    <location>
        <begin position="78"/>
        <end position="100"/>
    </location>
</feature>
<keyword evidence="1" id="KW-1133">Transmembrane helix</keyword>
<protein>
    <submittedName>
        <fullName evidence="2">Uncharacterized protein</fullName>
    </submittedName>
</protein>
<dbReference type="EMBL" id="LHSG01000003">
    <property type="protein sequence ID" value="KPD24307.1"/>
    <property type="molecule type" value="Genomic_DNA"/>
</dbReference>
<feature type="transmembrane region" description="Helical" evidence="1">
    <location>
        <begin position="52"/>
        <end position="72"/>
    </location>
</feature>
<keyword evidence="3" id="KW-1185">Reference proteome</keyword>
<name>A0A837NHS6_9GAMM</name>
<dbReference type="InterPro" id="IPR045644">
    <property type="entry name" value="DUF6404"/>
</dbReference>
<evidence type="ECO:0000313" key="2">
    <source>
        <dbReference type="EMBL" id="KPD24307.1"/>
    </source>
</evidence>
<dbReference type="AlphaFoldDB" id="A0A837NHS6"/>
<gene>
    <name evidence="2" type="ORF">AFK76_04765</name>
</gene>
<sequence length="120" mass="13588">MSFEAQKEAALRELKEAGISEINSKPPALLLLWWLGLNVRPFHYNSFSRNTLFMGLGFTAFWAPLCWFLQLYSFNMPLTHFVTTVVVVGCVFGLAMGINYKIAARKHNLSAWDELETNAG</sequence>